<sequence length="199" mass="21277">MVAISVLIVNMIEVNQANAASSAVNYNKISTTLVKDTIKPSLMHKKFVEAKHQEAINTLTKNAKAEQARMDEAAKKEAEAKKQAEEKQKAASQAPAGQSQTSQVQTSQTTINKGTFKLSFYDPAVLGSNMGYGGVAANLSVFPKGTRLKITLSDGTVWYRVVNDTGSFAASNPNQLDVAMPNSQVPAAGILYATVEVIQ</sequence>
<evidence type="ECO:0000313" key="3">
    <source>
        <dbReference type="Proteomes" id="UP000051931"/>
    </source>
</evidence>
<reference evidence="2 3" key="1">
    <citation type="journal article" date="2015" name="Genome Announc.">
        <title>Expanding the biotechnology potential of lactobacilli through comparative genomics of 213 strains and associated genera.</title>
        <authorList>
            <person name="Sun Z."/>
            <person name="Harris H.M."/>
            <person name="McCann A."/>
            <person name="Guo C."/>
            <person name="Argimon S."/>
            <person name="Zhang W."/>
            <person name="Yang X."/>
            <person name="Jeffery I.B."/>
            <person name="Cooney J.C."/>
            <person name="Kagawa T.F."/>
            <person name="Liu W."/>
            <person name="Song Y."/>
            <person name="Salvetti E."/>
            <person name="Wrobel A."/>
            <person name="Rasinkangas P."/>
            <person name="Parkhill J."/>
            <person name="Rea M.C."/>
            <person name="O'Sullivan O."/>
            <person name="Ritari J."/>
            <person name="Douillard F.P."/>
            <person name="Paul Ross R."/>
            <person name="Yang R."/>
            <person name="Briner A.E."/>
            <person name="Felis G.E."/>
            <person name="de Vos W.M."/>
            <person name="Barrangou R."/>
            <person name="Klaenhammer T.R."/>
            <person name="Caufield P.W."/>
            <person name="Cui Y."/>
            <person name="Zhang H."/>
            <person name="O'Toole P.W."/>
        </authorList>
    </citation>
    <scope>NUCLEOTIDE SEQUENCE [LARGE SCALE GENOMIC DNA]</scope>
    <source>
        <strain evidence="2 3">DSM 15354</strain>
    </source>
</reference>
<proteinExistence type="predicted"/>
<organism evidence="2 3">
    <name type="scientific">Lactobacillus psittaci DSM 15354</name>
    <dbReference type="NCBI Taxonomy" id="1122152"/>
    <lineage>
        <taxon>Bacteria</taxon>
        <taxon>Bacillati</taxon>
        <taxon>Bacillota</taxon>
        <taxon>Bacilli</taxon>
        <taxon>Lactobacillales</taxon>
        <taxon>Lactobacillaceae</taxon>
        <taxon>Lactobacillus</taxon>
    </lineage>
</organism>
<accession>A0A0R1S369</accession>
<dbReference type="eggNOG" id="COG3103">
    <property type="taxonomic scope" value="Bacteria"/>
</dbReference>
<dbReference type="PATRIC" id="fig|1122152.4.peg.418"/>
<name>A0A0R1S369_9LACO</name>
<dbReference type="GO" id="GO:0016787">
    <property type="term" value="F:hydrolase activity"/>
    <property type="evidence" value="ECO:0007669"/>
    <property type="project" value="UniProtKB-KW"/>
</dbReference>
<feature type="compositionally biased region" description="Low complexity" evidence="1">
    <location>
        <begin position="90"/>
        <end position="108"/>
    </location>
</feature>
<feature type="compositionally biased region" description="Basic and acidic residues" evidence="1">
    <location>
        <begin position="63"/>
        <end position="89"/>
    </location>
</feature>
<dbReference type="STRING" id="1122152.GCA_000425905_01323"/>
<keyword evidence="3" id="KW-1185">Reference proteome</keyword>
<dbReference type="AlphaFoldDB" id="A0A0R1S369"/>
<dbReference type="Proteomes" id="UP000051931">
    <property type="component" value="Unassembled WGS sequence"/>
</dbReference>
<evidence type="ECO:0000256" key="1">
    <source>
        <dbReference type="SAM" id="MobiDB-lite"/>
    </source>
</evidence>
<feature type="region of interest" description="Disordered" evidence="1">
    <location>
        <begin position="62"/>
        <end position="108"/>
    </location>
</feature>
<dbReference type="EMBL" id="AZFB01000014">
    <property type="protein sequence ID" value="KRL62036.1"/>
    <property type="molecule type" value="Genomic_DNA"/>
</dbReference>
<gene>
    <name evidence="2" type="ORF">FC23_GL000412</name>
</gene>
<keyword evidence="2" id="KW-0378">Hydrolase</keyword>
<comment type="caution">
    <text evidence="2">The sequence shown here is derived from an EMBL/GenBank/DDBJ whole genome shotgun (WGS) entry which is preliminary data.</text>
</comment>
<evidence type="ECO:0000313" key="2">
    <source>
        <dbReference type="EMBL" id="KRL62036.1"/>
    </source>
</evidence>
<protein>
    <submittedName>
        <fullName evidence="2">Cell wall-associated hydrolase</fullName>
    </submittedName>
</protein>